<dbReference type="Gene3D" id="3.40.190.10">
    <property type="entry name" value="Periplasmic binding protein-like II"/>
    <property type="match status" value="1"/>
</dbReference>
<dbReference type="GO" id="GO:0015226">
    <property type="term" value="F:carnitine transmembrane transporter activity"/>
    <property type="evidence" value="ECO:0007669"/>
    <property type="project" value="TreeGrafter"/>
</dbReference>
<name>A0A510HKS2_9ACTN</name>
<dbReference type="Gene3D" id="3.40.190.100">
    <property type="entry name" value="Glycine betaine-binding periplasmic protein, domain 2"/>
    <property type="match status" value="1"/>
</dbReference>
<feature type="domain" description="ABC-type glycine betaine transport system substrate-binding" evidence="6">
    <location>
        <begin position="37"/>
        <end position="284"/>
    </location>
</feature>
<gene>
    <name evidence="7" type="ORF">RxyAA322_17690</name>
</gene>
<dbReference type="GO" id="GO:0043190">
    <property type="term" value="C:ATP-binding cassette (ABC) transporter complex"/>
    <property type="evidence" value="ECO:0007669"/>
    <property type="project" value="InterPro"/>
</dbReference>
<feature type="signal peptide" evidence="5">
    <location>
        <begin position="1"/>
        <end position="19"/>
    </location>
</feature>
<keyword evidence="2" id="KW-0813">Transport</keyword>
<dbReference type="InterPro" id="IPR007210">
    <property type="entry name" value="ABC_Gly_betaine_transp_sub-bd"/>
</dbReference>
<evidence type="ECO:0000256" key="2">
    <source>
        <dbReference type="ARBA" id="ARBA00022448"/>
    </source>
</evidence>
<dbReference type="Pfam" id="PF04069">
    <property type="entry name" value="OpuAC"/>
    <property type="match status" value="1"/>
</dbReference>
<keyword evidence="8" id="KW-1185">Reference proteome</keyword>
<feature type="chain" id="PRO_5039048276" evidence="5">
    <location>
        <begin position="20"/>
        <end position="306"/>
    </location>
</feature>
<dbReference type="PANTHER" id="PTHR47737">
    <property type="entry name" value="GLYCINE BETAINE/PROLINE BETAINE TRANSPORT SYSTEM PERMEASE PROTEIN PROW"/>
    <property type="match status" value="1"/>
</dbReference>
<evidence type="ECO:0000259" key="6">
    <source>
        <dbReference type="Pfam" id="PF04069"/>
    </source>
</evidence>
<dbReference type="PANTHER" id="PTHR47737:SF1">
    <property type="entry name" value="GLYCINE BETAINE_PROLINE BETAINE TRANSPORT SYSTEM PERMEASE PROTEIN PROW"/>
    <property type="match status" value="1"/>
</dbReference>
<evidence type="ECO:0000256" key="5">
    <source>
        <dbReference type="SAM" id="SignalP"/>
    </source>
</evidence>
<dbReference type="AlphaFoldDB" id="A0A510HKS2"/>
<dbReference type="PROSITE" id="PS51257">
    <property type="entry name" value="PROKAR_LIPOPROTEIN"/>
    <property type="match status" value="1"/>
</dbReference>
<protein>
    <submittedName>
        <fullName evidence="7">ABC transporter substrate-binding protein</fullName>
    </submittedName>
</protein>
<dbReference type="EMBL" id="AP019791">
    <property type="protein sequence ID" value="BBL79915.1"/>
    <property type="molecule type" value="Genomic_DNA"/>
</dbReference>
<dbReference type="GO" id="GO:0005275">
    <property type="term" value="F:amine transmembrane transporter activity"/>
    <property type="evidence" value="ECO:0007669"/>
    <property type="project" value="TreeGrafter"/>
</dbReference>
<evidence type="ECO:0000256" key="4">
    <source>
        <dbReference type="ARBA" id="ARBA00023136"/>
    </source>
</evidence>
<keyword evidence="4" id="KW-0472">Membrane</keyword>
<organism evidence="7 8">
    <name type="scientific">Rubrobacter xylanophilus</name>
    <dbReference type="NCBI Taxonomy" id="49319"/>
    <lineage>
        <taxon>Bacteria</taxon>
        <taxon>Bacillati</taxon>
        <taxon>Actinomycetota</taxon>
        <taxon>Rubrobacteria</taxon>
        <taxon>Rubrobacterales</taxon>
        <taxon>Rubrobacteraceae</taxon>
        <taxon>Rubrobacter</taxon>
    </lineage>
</organism>
<evidence type="ECO:0000313" key="7">
    <source>
        <dbReference type="EMBL" id="BBL79915.1"/>
    </source>
</evidence>
<dbReference type="Proteomes" id="UP000318065">
    <property type="component" value="Chromosome"/>
</dbReference>
<keyword evidence="3" id="KW-1003">Cell membrane</keyword>
<dbReference type="RefSeq" id="WP_244299935.1">
    <property type="nucleotide sequence ID" value="NZ_AP019791.1"/>
</dbReference>
<accession>A0A510HKS2</accession>
<dbReference type="CDD" id="cd13639">
    <property type="entry name" value="PBP2_OpuAC_like"/>
    <property type="match status" value="1"/>
</dbReference>
<keyword evidence="5" id="KW-0732">Signal</keyword>
<proteinExistence type="predicted"/>
<sequence>MVIRKTLFAMFFAAAAALAAVGCSGGAGGGSSAEGGELTLGTIGWTENVAVSNLTKVLLEEDLGYDRVELQTLDLGPLFQGVATGDLDAFQDVWLPNNRNYLDQVEDDVEVLDPWYKGETKYGIAALDYMNIDSLTELERAGTNEIVGIEPGASFHPRIRNVVFKEYNLDDFRLVESSTAAMLAAVEEAASNEEPILFLAWSPHWMNEVYDIVYLKDPKDAQGKFNDSSRITTVVNGELSEEDPVAYAFLKAVSLNEEQLNSLELEIKRAGEDEPVKGVRNWLEDNRDVVQPWIEAAREARQSSSS</sequence>
<dbReference type="GO" id="GO:0031460">
    <property type="term" value="P:glycine betaine transport"/>
    <property type="evidence" value="ECO:0007669"/>
    <property type="project" value="TreeGrafter"/>
</dbReference>
<dbReference type="SUPFAM" id="SSF53850">
    <property type="entry name" value="Periplasmic binding protein-like II"/>
    <property type="match status" value="1"/>
</dbReference>
<evidence type="ECO:0000313" key="8">
    <source>
        <dbReference type="Proteomes" id="UP000318065"/>
    </source>
</evidence>
<evidence type="ECO:0000256" key="3">
    <source>
        <dbReference type="ARBA" id="ARBA00022475"/>
    </source>
</evidence>
<dbReference type="GO" id="GO:0015871">
    <property type="term" value="P:choline transport"/>
    <property type="evidence" value="ECO:0007669"/>
    <property type="project" value="TreeGrafter"/>
</dbReference>
<evidence type="ECO:0000256" key="1">
    <source>
        <dbReference type="ARBA" id="ARBA00004236"/>
    </source>
</evidence>
<comment type="subcellular location">
    <subcellularLocation>
        <location evidence="1">Cell membrane</location>
    </subcellularLocation>
</comment>
<reference evidence="7" key="1">
    <citation type="journal article" date="2019" name="Microbiol. Resour. Announc.">
        <title>Complete Genome Sequence of Rubrobacter xylanophilus Strain AA3-22, Isolated from Arima Onsen in Japan.</title>
        <authorList>
            <person name="Tomariguchi N."/>
            <person name="Miyazaki K."/>
        </authorList>
    </citation>
    <scope>NUCLEOTIDE SEQUENCE [LARGE SCALE GENOMIC DNA]</scope>
    <source>
        <strain evidence="7">AA3-22</strain>
    </source>
</reference>